<feature type="region of interest" description="Disordered" evidence="1">
    <location>
        <begin position="201"/>
        <end position="223"/>
    </location>
</feature>
<dbReference type="InterPro" id="IPR023606">
    <property type="entry name" value="CoA-Trfase_III_dom_1_sf"/>
</dbReference>
<dbReference type="Pfam" id="PF02515">
    <property type="entry name" value="CoA_transf_3"/>
    <property type="match status" value="1"/>
</dbReference>
<dbReference type="PANTHER" id="PTHR48228:SF4">
    <property type="entry name" value="BLR3030 PROTEIN"/>
    <property type="match status" value="1"/>
</dbReference>
<evidence type="ECO:0000256" key="1">
    <source>
        <dbReference type="SAM" id="MobiDB-lite"/>
    </source>
</evidence>
<dbReference type="Gene3D" id="3.40.50.10540">
    <property type="entry name" value="Crotonobetainyl-coa:carnitine coa-transferase, domain 1"/>
    <property type="match status" value="1"/>
</dbReference>
<feature type="compositionally biased region" description="Polar residues" evidence="1">
    <location>
        <begin position="209"/>
        <end position="220"/>
    </location>
</feature>
<dbReference type="PANTHER" id="PTHR48228">
    <property type="entry name" value="SUCCINYL-COA--D-CITRAMALATE COA-TRANSFERASE"/>
    <property type="match status" value="1"/>
</dbReference>
<dbReference type="InterPro" id="IPR044855">
    <property type="entry name" value="CoA-Trfase_III_dom3_sf"/>
</dbReference>
<evidence type="ECO:0000313" key="3">
    <source>
        <dbReference type="Proteomes" id="UP000245469"/>
    </source>
</evidence>
<comment type="caution">
    <text evidence="2">The sequence shown here is derived from an EMBL/GenBank/DDBJ whole genome shotgun (WGS) entry which is preliminary data.</text>
</comment>
<name>A0A315ZQ80_9ACTN</name>
<reference evidence="2 3" key="1">
    <citation type="submission" date="2018-03" db="EMBL/GenBank/DDBJ databases">
        <title>Genomic Encyclopedia of Archaeal and Bacterial Type Strains, Phase II (KMG-II): from individual species to whole genera.</title>
        <authorList>
            <person name="Goeker M."/>
        </authorList>
    </citation>
    <scope>NUCLEOTIDE SEQUENCE [LARGE SCALE GENOMIC DNA]</scope>
    <source>
        <strain evidence="2 3">DSM 44889</strain>
    </source>
</reference>
<dbReference type="EMBL" id="QGDQ01000042">
    <property type="protein sequence ID" value="PWJ47058.1"/>
    <property type="molecule type" value="Genomic_DNA"/>
</dbReference>
<accession>A0A315ZQ80</accession>
<dbReference type="InterPro" id="IPR050509">
    <property type="entry name" value="CoA-transferase_III"/>
</dbReference>
<evidence type="ECO:0000313" key="2">
    <source>
        <dbReference type="EMBL" id="PWJ47058.1"/>
    </source>
</evidence>
<keyword evidence="3" id="KW-1185">Reference proteome</keyword>
<dbReference type="AlphaFoldDB" id="A0A315ZQ80"/>
<dbReference type="Proteomes" id="UP000245469">
    <property type="component" value="Unassembled WGS sequence"/>
</dbReference>
<organism evidence="2 3">
    <name type="scientific">Quadrisphaera granulorum</name>
    <dbReference type="NCBI Taxonomy" id="317664"/>
    <lineage>
        <taxon>Bacteria</taxon>
        <taxon>Bacillati</taxon>
        <taxon>Actinomycetota</taxon>
        <taxon>Actinomycetes</taxon>
        <taxon>Kineosporiales</taxon>
        <taxon>Kineosporiaceae</taxon>
        <taxon>Quadrisphaera</taxon>
    </lineage>
</organism>
<gene>
    <name evidence="2" type="ORF">BXY45_14220</name>
</gene>
<dbReference type="SUPFAM" id="SSF89796">
    <property type="entry name" value="CoA-transferase family III (CaiB/BaiF)"/>
    <property type="match status" value="2"/>
</dbReference>
<sequence length="479" mass="49770">MAGGLLHQLWRDLQGNPADLRTIRVSGTTGLTSPLPVEALAVATATVHRLAAVGPSGAALDPGAPPPVDGQLTVDARHVTADFCSEALLRLDGQPARGGFAPLSRFWPTADGWVRVHANYPHHRAALLDALGLDDDGDDAGPATQDAVRRALLERQAHEVEDAVVTAGGVAAAVRTPHEWAASPMGTALAGTPVVDLHCVDSPGIDSPGNDSPGTGTSSREMARGIQGARVLDLTRVIAGPTATRALAAWGADVLRIDPPHLPEARESLLETGPGKRWAQLDIASARGRERLEGLLAAADVLVHGYRPGALARLGLGEEELAERHPHLVVASLSAWGQRGPWAQRRGFDSIVQAASGIAVMTGAADGTPGTLPVQALDHGAGHLLAAAVMRGLVLRHSSPAASWHAHVSLAGLARWLLSQQVSSEAAPVGERLRASDLERYLVDLPSPEGTVTVVRPLGAPAWSAGLTPSNPVWLSTPP</sequence>
<dbReference type="InterPro" id="IPR003673">
    <property type="entry name" value="CoA-Trfase_fam_III"/>
</dbReference>
<keyword evidence="2" id="KW-0808">Transferase</keyword>
<dbReference type="GO" id="GO:0016740">
    <property type="term" value="F:transferase activity"/>
    <property type="evidence" value="ECO:0007669"/>
    <property type="project" value="UniProtKB-KW"/>
</dbReference>
<protein>
    <submittedName>
        <fullName evidence="2">CoA transferase family III</fullName>
    </submittedName>
</protein>
<dbReference type="Gene3D" id="3.30.1540.10">
    <property type="entry name" value="formyl-coa transferase, domain 3"/>
    <property type="match status" value="1"/>
</dbReference>
<proteinExistence type="predicted"/>